<accession>A0A6N4VGD2</accession>
<proteinExistence type="predicted"/>
<keyword evidence="3" id="KW-1185">Reference proteome</keyword>
<dbReference type="EMBL" id="AP022570">
    <property type="protein sequence ID" value="BBX53178.1"/>
    <property type="molecule type" value="Genomic_DNA"/>
</dbReference>
<feature type="domain" description="Allophanate hydrolase C-terminal" evidence="1">
    <location>
        <begin position="215"/>
        <end position="337"/>
    </location>
</feature>
<name>A0A6N4VGD2_9MYCO</name>
<protein>
    <recommendedName>
        <fullName evidence="1">Allophanate hydrolase C-terminal domain-containing protein</fullName>
    </recommendedName>
</protein>
<dbReference type="InterPro" id="IPR053844">
    <property type="entry name" value="AH_C"/>
</dbReference>
<sequence>MTSAWGHERPVLRVAVADRVGADTVRALGNDEEVHLVAATAPADVMVAPATEGDLSRLATILPTPAALGEALAVGADNLGLANRVLTTLARAAGGASWPADVRLAAPPVPRLGTAAPVTQAVVAALGPAGARWVAVDTESDAVLDDRRGGVDATVAAFTTAVSGCAVLLAAVAGRPALTVAARAFEDAIACDIAAVLAPHPVVEVVWPLAGAGAVELVVFGAHLRGGALSHQLTDLGARWAGELTTAPRYRMTVLPTVPAKPAVVRVAEGESGAALHGQRWLMSAAALGRFLAALPPPMQLGKVEFDDGSWRTAFGCDGAAATGRDISTYGSWPAAVAAGAVPENGSAEASTTTPRSGR</sequence>
<dbReference type="AlphaFoldDB" id="A0A6N4VGD2"/>
<evidence type="ECO:0000313" key="2">
    <source>
        <dbReference type="EMBL" id="BBX53178.1"/>
    </source>
</evidence>
<gene>
    <name evidence="2" type="ORF">MPOR_42040</name>
</gene>
<evidence type="ECO:0000259" key="1">
    <source>
        <dbReference type="Pfam" id="PF21986"/>
    </source>
</evidence>
<dbReference type="Gene3D" id="3.10.490.10">
    <property type="entry name" value="Gamma-glutamyl cyclotransferase-like"/>
    <property type="match status" value="1"/>
</dbReference>
<dbReference type="KEGG" id="mpof:MPOR_42040"/>
<dbReference type="Pfam" id="PF21986">
    <property type="entry name" value="AH_C"/>
    <property type="match status" value="1"/>
</dbReference>
<dbReference type="Proteomes" id="UP000466785">
    <property type="component" value="Chromosome"/>
</dbReference>
<organism evidence="2 3">
    <name type="scientific">Mycolicibacterium poriferae</name>
    <dbReference type="NCBI Taxonomy" id="39694"/>
    <lineage>
        <taxon>Bacteria</taxon>
        <taxon>Bacillati</taxon>
        <taxon>Actinomycetota</taxon>
        <taxon>Actinomycetes</taxon>
        <taxon>Mycobacteriales</taxon>
        <taxon>Mycobacteriaceae</taxon>
        <taxon>Mycolicibacterium</taxon>
    </lineage>
</organism>
<dbReference type="RefSeq" id="WP_163677209.1">
    <property type="nucleotide sequence ID" value="NZ_AP022570.1"/>
</dbReference>
<evidence type="ECO:0000313" key="3">
    <source>
        <dbReference type="Proteomes" id="UP000466785"/>
    </source>
</evidence>
<reference evidence="2 3" key="1">
    <citation type="journal article" date="2019" name="Emerg. Microbes Infect.">
        <title>Comprehensive subspecies identification of 175 nontuberculous mycobacteria species based on 7547 genomic profiles.</title>
        <authorList>
            <person name="Matsumoto Y."/>
            <person name="Kinjo T."/>
            <person name="Motooka D."/>
            <person name="Nabeya D."/>
            <person name="Jung N."/>
            <person name="Uechi K."/>
            <person name="Horii T."/>
            <person name="Iida T."/>
            <person name="Fujita J."/>
            <person name="Nakamura S."/>
        </authorList>
    </citation>
    <scope>NUCLEOTIDE SEQUENCE [LARGE SCALE GENOMIC DNA]</scope>
    <source>
        <strain evidence="2 3">JCM 12603</strain>
    </source>
</reference>